<organism evidence="1 2">
    <name type="scientific">Bipolaris victoriae (strain FI3)</name>
    <name type="common">Victoria blight of oats agent</name>
    <name type="synonym">Cochliobolus victoriae</name>
    <dbReference type="NCBI Taxonomy" id="930091"/>
    <lineage>
        <taxon>Eukaryota</taxon>
        <taxon>Fungi</taxon>
        <taxon>Dikarya</taxon>
        <taxon>Ascomycota</taxon>
        <taxon>Pezizomycotina</taxon>
        <taxon>Dothideomycetes</taxon>
        <taxon>Pleosporomycetidae</taxon>
        <taxon>Pleosporales</taxon>
        <taxon>Pleosporineae</taxon>
        <taxon>Pleosporaceae</taxon>
        <taxon>Bipolaris</taxon>
    </lineage>
</organism>
<gene>
    <name evidence="1" type="ORF">COCVIDRAFT_93117</name>
</gene>
<dbReference type="Proteomes" id="UP000054337">
    <property type="component" value="Unassembled WGS sequence"/>
</dbReference>
<keyword evidence="2" id="KW-1185">Reference proteome</keyword>
<dbReference type="RefSeq" id="XP_014558929.1">
    <property type="nucleotide sequence ID" value="XM_014703443.1"/>
</dbReference>
<sequence length="108" mass="12402">MAPQLASRAQPFWRSLSPARYKSRDASFQAAHCPVDPPPSLLDLQIWRLRLTCNACWFTQHGRSSFILVPTSLRSAGRRATWLRCLGSQAWRSMVMQCFRAPLCIVYF</sequence>
<evidence type="ECO:0000313" key="2">
    <source>
        <dbReference type="Proteomes" id="UP000054337"/>
    </source>
</evidence>
<dbReference type="AlphaFoldDB" id="W7EZ65"/>
<proteinExistence type="predicted"/>
<dbReference type="HOGENOM" id="CLU_2196475_0_0_1"/>
<dbReference type="EMBL" id="KI968713">
    <property type="protein sequence ID" value="EUN29322.1"/>
    <property type="molecule type" value="Genomic_DNA"/>
</dbReference>
<evidence type="ECO:0000313" key="1">
    <source>
        <dbReference type="EMBL" id="EUN29322.1"/>
    </source>
</evidence>
<accession>W7EZ65</accession>
<reference evidence="1 2" key="1">
    <citation type="journal article" date="2013" name="PLoS Genet.">
        <title>Comparative genome structure, secondary metabolite, and effector coding capacity across Cochliobolus pathogens.</title>
        <authorList>
            <person name="Condon B.J."/>
            <person name="Leng Y."/>
            <person name="Wu D."/>
            <person name="Bushley K.E."/>
            <person name="Ohm R.A."/>
            <person name="Otillar R."/>
            <person name="Martin J."/>
            <person name="Schackwitz W."/>
            <person name="Grimwood J."/>
            <person name="MohdZainudin N."/>
            <person name="Xue C."/>
            <person name="Wang R."/>
            <person name="Manning V.A."/>
            <person name="Dhillon B."/>
            <person name="Tu Z.J."/>
            <person name="Steffenson B.J."/>
            <person name="Salamov A."/>
            <person name="Sun H."/>
            <person name="Lowry S."/>
            <person name="LaButti K."/>
            <person name="Han J."/>
            <person name="Copeland A."/>
            <person name="Lindquist E."/>
            <person name="Barry K."/>
            <person name="Schmutz J."/>
            <person name="Baker S.E."/>
            <person name="Ciuffetti L.M."/>
            <person name="Grigoriev I.V."/>
            <person name="Zhong S."/>
            <person name="Turgeon B.G."/>
        </authorList>
    </citation>
    <scope>NUCLEOTIDE SEQUENCE [LARGE SCALE GENOMIC DNA]</scope>
    <source>
        <strain evidence="1 2">FI3</strain>
    </source>
</reference>
<name>W7EZ65_BIPV3</name>
<dbReference type="GeneID" id="26259656"/>
<protein>
    <submittedName>
        <fullName evidence="1">Uncharacterized protein</fullName>
    </submittedName>
</protein>